<dbReference type="RefSeq" id="WP_390242328.1">
    <property type="nucleotide sequence ID" value="NZ_JBHTAB010000001.1"/>
</dbReference>
<evidence type="ECO:0000259" key="8">
    <source>
        <dbReference type="PROSITE" id="PS50893"/>
    </source>
</evidence>
<dbReference type="Pfam" id="PF12399">
    <property type="entry name" value="BCA_ABC_TP_C"/>
    <property type="match status" value="1"/>
</dbReference>
<dbReference type="InterPro" id="IPR032823">
    <property type="entry name" value="BCA_ABC_TP_C"/>
</dbReference>
<evidence type="ECO:0000256" key="3">
    <source>
        <dbReference type="ARBA" id="ARBA00022741"/>
    </source>
</evidence>
<dbReference type="InterPro" id="IPR003593">
    <property type="entry name" value="AAA+_ATPase"/>
</dbReference>
<evidence type="ECO:0000256" key="5">
    <source>
        <dbReference type="ARBA" id="ARBA00022970"/>
    </source>
</evidence>
<dbReference type="InterPro" id="IPR027417">
    <property type="entry name" value="P-loop_NTPase"/>
</dbReference>
<organism evidence="9 10">
    <name type="scientific">Haloferax chudinovii</name>
    <dbReference type="NCBI Taxonomy" id="1109010"/>
    <lineage>
        <taxon>Archaea</taxon>
        <taxon>Methanobacteriati</taxon>
        <taxon>Methanobacteriota</taxon>
        <taxon>Stenosarchaea group</taxon>
        <taxon>Halobacteria</taxon>
        <taxon>Halobacteriales</taxon>
        <taxon>Haloferacaceae</taxon>
        <taxon>Haloferax</taxon>
    </lineage>
</organism>
<reference evidence="9 10" key="1">
    <citation type="journal article" date="2019" name="Int. J. Syst. Evol. Microbiol.">
        <title>The Global Catalogue of Microorganisms (GCM) 10K type strain sequencing project: providing services to taxonomists for standard genome sequencing and annotation.</title>
        <authorList>
            <consortium name="The Broad Institute Genomics Platform"/>
            <consortium name="The Broad Institute Genome Sequencing Center for Infectious Disease"/>
            <person name="Wu L."/>
            <person name="Ma J."/>
        </authorList>
    </citation>
    <scope>NUCLEOTIDE SEQUENCE [LARGE SCALE GENOMIC DNA]</scope>
    <source>
        <strain evidence="9 10">DSM 26526</strain>
    </source>
</reference>
<dbReference type="Pfam" id="PF00005">
    <property type="entry name" value="ABC_tran"/>
    <property type="match status" value="1"/>
</dbReference>
<dbReference type="SMART" id="SM00382">
    <property type="entry name" value="AAA"/>
    <property type="match status" value="1"/>
</dbReference>
<name>A0ABD5XAF4_9EURY</name>
<evidence type="ECO:0000256" key="7">
    <source>
        <dbReference type="ARBA" id="ARBA00072811"/>
    </source>
</evidence>
<keyword evidence="2" id="KW-0813">Transport</keyword>
<dbReference type="PANTHER" id="PTHR45772">
    <property type="entry name" value="CONSERVED COMPONENT OF ABC TRANSPORTER FOR NATURAL AMINO ACIDS-RELATED"/>
    <property type="match status" value="1"/>
</dbReference>
<dbReference type="GO" id="GO:0006865">
    <property type="term" value="P:amino acid transport"/>
    <property type="evidence" value="ECO:0007669"/>
    <property type="project" value="UniProtKB-KW"/>
</dbReference>
<protein>
    <recommendedName>
        <fullName evidence="7">Probable branched-chain amino acid transport ATP-binding protein LivG</fullName>
    </recommendedName>
</protein>
<gene>
    <name evidence="9" type="ORF">ACFQI8_01280</name>
</gene>
<sequence length="241" mass="26089">MLSVADLRKEFGGLVAVDDVNFEIGRGEIVGLIGPNGAGKTTLFNSITGVLQPENGSQVTFDGTDIVALETHDIARRGLVRTFQIVRVFDEMTVFENVMTGALFGTDESISQEEAEERAHDALAFIGLAEKAELTTGNLPIAQKKQLELARALASRPNLLLLDEIASGLTPGEIADLTDTIRRLRDERGISVFWIEHIMDAIMGVADRIIVLNSGRKLAEGTPAEIRDDQAVVEAYLGDEA</sequence>
<dbReference type="FunFam" id="3.40.50.300:FF:000421">
    <property type="entry name" value="Branched-chain amino acid ABC transporter ATP-binding protein"/>
    <property type="match status" value="1"/>
</dbReference>
<keyword evidence="5" id="KW-0029">Amino-acid transport</keyword>
<keyword evidence="10" id="KW-1185">Reference proteome</keyword>
<evidence type="ECO:0000256" key="6">
    <source>
        <dbReference type="ARBA" id="ARBA00056071"/>
    </source>
</evidence>
<dbReference type="PROSITE" id="PS50893">
    <property type="entry name" value="ABC_TRANSPORTER_2"/>
    <property type="match status" value="1"/>
</dbReference>
<evidence type="ECO:0000256" key="4">
    <source>
        <dbReference type="ARBA" id="ARBA00022840"/>
    </source>
</evidence>
<dbReference type="EMBL" id="JBHTAB010000001">
    <property type="protein sequence ID" value="MFC7128032.1"/>
    <property type="molecule type" value="Genomic_DNA"/>
</dbReference>
<evidence type="ECO:0000256" key="2">
    <source>
        <dbReference type="ARBA" id="ARBA00022448"/>
    </source>
</evidence>
<dbReference type="InterPro" id="IPR051120">
    <property type="entry name" value="ABC_AA/LPS_Transport"/>
</dbReference>
<dbReference type="Gene3D" id="3.40.50.300">
    <property type="entry name" value="P-loop containing nucleotide triphosphate hydrolases"/>
    <property type="match status" value="1"/>
</dbReference>
<dbReference type="InterPro" id="IPR003439">
    <property type="entry name" value="ABC_transporter-like_ATP-bd"/>
</dbReference>
<evidence type="ECO:0000313" key="10">
    <source>
        <dbReference type="Proteomes" id="UP001596460"/>
    </source>
</evidence>
<comment type="function">
    <text evidence="6">Probable component of a branched-chain amino-acid transport system.</text>
</comment>
<comment type="caution">
    <text evidence="9">The sequence shown here is derived from an EMBL/GenBank/DDBJ whole genome shotgun (WGS) entry which is preliminary data.</text>
</comment>
<evidence type="ECO:0000256" key="1">
    <source>
        <dbReference type="ARBA" id="ARBA00005417"/>
    </source>
</evidence>
<feature type="domain" description="ABC transporter" evidence="8">
    <location>
        <begin position="2"/>
        <end position="239"/>
    </location>
</feature>
<dbReference type="SUPFAM" id="SSF52540">
    <property type="entry name" value="P-loop containing nucleoside triphosphate hydrolases"/>
    <property type="match status" value="1"/>
</dbReference>
<accession>A0ABD5XAF4</accession>
<keyword evidence="3" id="KW-0547">Nucleotide-binding</keyword>
<comment type="similarity">
    <text evidence="1">Belongs to the ABC transporter superfamily.</text>
</comment>
<proteinExistence type="inferred from homology"/>
<evidence type="ECO:0000313" key="9">
    <source>
        <dbReference type="EMBL" id="MFC7128032.1"/>
    </source>
</evidence>
<dbReference type="PANTHER" id="PTHR45772:SF7">
    <property type="entry name" value="AMINO ACID ABC TRANSPORTER ATP-BINDING PROTEIN"/>
    <property type="match status" value="1"/>
</dbReference>
<keyword evidence="4 9" id="KW-0067">ATP-binding</keyword>
<dbReference type="Proteomes" id="UP001596460">
    <property type="component" value="Unassembled WGS sequence"/>
</dbReference>
<dbReference type="AlphaFoldDB" id="A0ABD5XAF4"/>
<dbReference type="CDD" id="cd03219">
    <property type="entry name" value="ABC_Mj1267_LivG_branched"/>
    <property type="match status" value="1"/>
</dbReference>
<dbReference type="GO" id="GO:0005524">
    <property type="term" value="F:ATP binding"/>
    <property type="evidence" value="ECO:0007669"/>
    <property type="project" value="UniProtKB-KW"/>
</dbReference>